<keyword evidence="1" id="KW-0812">Transmembrane</keyword>
<protein>
    <submittedName>
        <fullName evidence="2">Uncharacterized protein</fullName>
    </submittedName>
</protein>
<reference evidence="2 3" key="1">
    <citation type="submission" date="2015-09" db="EMBL/GenBank/DDBJ databases">
        <authorList>
            <consortium name="Pathogen Informatics"/>
        </authorList>
    </citation>
    <scope>NUCLEOTIDE SEQUENCE [LARGE SCALE GENOMIC DNA]</scope>
    <source>
        <strain evidence="2 3">2789STDY5834876</strain>
    </source>
</reference>
<dbReference type="AlphaFoldDB" id="A0A174ETV9"/>
<dbReference type="Proteomes" id="UP000095544">
    <property type="component" value="Unassembled WGS sequence"/>
</dbReference>
<evidence type="ECO:0000256" key="1">
    <source>
        <dbReference type="SAM" id="Phobius"/>
    </source>
</evidence>
<evidence type="ECO:0000313" key="2">
    <source>
        <dbReference type="EMBL" id="CUO41532.1"/>
    </source>
</evidence>
<name>A0A174ETV9_9FIRM</name>
<dbReference type="OrthoDB" id="1976791at2"/>
<accession>A0A174ETV9</accession>
<organism evidence="2 3">
    <name type="scientific">Faecalicatena contorta</name>
    <dbReference type="NCBI Taxonomy" id="39482"/>
    <lineage>
        <taxon>Bacteria</taxon>
        <taxon>Bacillati</taxon>
        <taxon>Bacillota</taxon>
        <taxon>Clostridia</taxon>
        <taxon>Lachnospirales</taxon>
        <taxon>Lachnospiraceae</taxon>
        <taxon>Faecalicatena</taxon>
    </lineage>
</organism>
<feature type="transmembrane region" description="Helical" evidence="1">
    <location>
        <begin position="12"/>
        <end position="39"/>
    </location>
</feature>
<dbReference type="RefSeq" id="WP_055153010.1">
    <property type="nucleotide sequence ID" value="NZ_CYZU01000017.1"/>
</dbReference>
<keyword evidence="1" id="KW-0472">Membrane</keyword>
<feature type="transmembrane region" description="Helical" evidence="1">
    <location>
        <begin position="102"/>
        <end position="122"/>
    </location>
</feature>
<evidence type="ECO:0000313" key="3">
    <source>
        <dbReference type="Proteomes" id="UP000095544"/>
    </source>
</evidence>
<gene>
    <name evidence="2" type="ORF">ERS852491_02142</name>
</gene>
<keyword evidence="1" id="KW-1133">Transmembrane helix</keyword>
<sequence>MEKNIKKNHLSCIRVFFILLLFAVCITVNALFCSAYNLYEVLDKTTVFETCEISGSIVTNEDGNNITCFKTSFLDKNNSSNETITKNKCSILTIAAIPKATGLLLFLIIVFLFFYLTLFILLPDKWTLINQKIRLDN</sequence>
<proteinExistence type="predicted"/>
<dbReference type="EMBL" id="CYZU01000017">
    <property type="protein sequence ID" value="CUO41532.1"/>
    <property type="molecule type" value="Genomic_DNA"/>
</dbReference>